<proteinExistence type="predicted"/>
<dbReference type="SUPFAM" id="SSF53448">
    <property type="entry name" value="Nucleotide-diphospho-sugar transferases"/>
    <property type="match status" value="1"/>
</dbReference>
<feature type="domain" description="Glycosyltransferase 2-like" evidence="1">
    <location>
        <begin position="18"/>
        <end position="145"/>
    </location>
</feature>
<dbReference type="RefSeq" id="WP_343928833.1">
    <property type="nucleotide sequence ID" value="NZ_BAAAEN010000049.1"/>
</dbReference>
<dbReference type="InterPro" id="IPR001173">
    <property type="entry name" value="Glyco_trans_2-like"/>
</dbReference>
<dbReference type="PANTHER" id="PTHR22916">
    <property type="entry name" value="GLYCOSYLTRANSFERASE"/>
    <property type="match status" value="1"/>
</dbReference>
<accession>A0ABP3N5U1</accession>
<evidence type="ECO:0000313" key="2">
    <source>
        <dbReference type="EMBL" id="GAA0534207.1"/>
    </source>
</evidence>
<organism evidence="2 3">
    <name type="scientific">Pigmentiphaga daeguensis</name>
    <dbReference type="NCBI Taxonomy" id="414049"/>
    <lineage>
        <taxon>Bacteria</taxon>
        <taxon>Pseudomonadati</taxon>
        <taxon>Pseudomonadota</taxon>
        <taxon>Betaproteobacteria</taxon>
        <taxon>Burkholderiales</taxon>
        <taxon>Alcaligenaceae</taxon>
        <taxon>Pigmentiphaga</taxon>
    </lineage>
</organism>
<evidence type="ECO:0000259" key="1">
    <source>
        <dbReference type="Pfam" id="PF00535"/>
    </source>
</evidence>
<dbReference type="InterPro" id="IPR029044">
    <property type="entry name" value="Nucleotide-diphossugar_trans"/>
</dbReference>
<dbReference type="Pfam" id="PF00535">
    <property type="entry name" value="Glycos_transf_2"/>
    <property type="match status" value="1"/>
</dbReference>
<protein>
    <submittedName>
        <fullName evidence="2">Glycosyltransferase family 2 protein</fullName>
    </submittedName>
</protein>
<dbReference type="EMBL" id="BAAAEN010000049">
    <property type="protein sequence ID" value="GAA0534207.1"/>
    <property type="molecule type" value="Genomic_DNA"/>
</dbReference>
<dbReference type="Gene3D" id="3.90.550.10">
    <property type="entry name" value="Spore Coat Polysaccharide Biosynthesis Protein SpsA, Chain A"/>
    <property type="match status" value="1"/>
</dbReference>
<gene>
    <name evidence="2" type="ORF">GCM10009097_59140</name>
</gene>
<dbReference type="PANTHER" id="PTHR22916:SF3">
    <property type="entry name" value="UDP-GLCNAC:BETAGAL BETA-1,3-N-ACETYLGLUCOSAMINYLTRANSFERASE-LIKE PROTEIN 1"/>
    <property type="match status" value="1"/>
</dbReference>
<evidence type="ECO:0000313" key="3">
    <source>
        <dbReference type="Proteomes" id="UP001501706"/>
    </source>
</evidence>
<name>A0ABP3N5U1_9BURK</name>
<dbReference type="Proteomes" id="UP001501706">
    <property type="component" value="Unassembled WGS sequence"/>
</dbReference>
<comment type="caution">
    <text evidence="2">The sequence shown here is derived from an EMBL/GenBank/DDBJ whole genome shotgun (WGS) entry which is preliminary data.</text>
</comment>
<reference evidence="3" key="1">
    <citation type="journal article" date="2019" name="Int. J. Syst. Evol. Microbiol.">
        <title>The Global Catalogue of Microorganisms (GCM) 10K type strain sequencing project: providing services to taxonomists for standard genome sequencing and annotation.</title>
        <authorList>
            <consortium name="The Broad Institute Genomics Platform"/>
            <consortium name="The Broad Institute Genome Sequencing Center for Infectious Disease"/>
            <person name="Wu L."/>
            <person name="Ma J."/>
        </authorList>
    </citation>
    <scope>NUCLEOTIDE SEQUENCE [LARGE SCALE GENOMIC DNA]</scope>
    <source>
        <strain evidence="3">JCM 14330</strain>
    </source>
</reference>
<sequence length="311" mass="35333">MTEKKLIAGTKTTPRIAVILATYNGELWIQELLASVLAQVGVDVNVYISDDGSTDSTLAILKEWSQRDCRVRILASERKFGSAGQNFFWAWGQLKGLRFDALAFADQDDIWIPSKLSKQYSHLLEGYDGVSSNVLAFWPNNTFKVINNATALTEWDYVGQAAGQGCTYLISPRLCELYWSAMDRFDLFEIVHHDWFIYALARAAGLKWFIEKQSLVLYRQHGANEVGSRGTWQGVLARLKKVQSGWYKKQILAQLKIIKTLYPNHDRDIAVAGLYSAGRVARLTKLLSVLPFRRDKGGKFMFLIFFMLGWV</sequence>
<keyword evidence="3" id="KW-1185">Reference proteome</keyword>